<dbReference type="GO" id="GO:0030246">
    <property type="term" value="F:carbohydrate binding"/>
    <property type="evidence" value="ECO:0007669"/>
    <property type="project" value="InterPro"/>
</dbReference>
<dbReference type="Gene3D" id="2.60.220.10">
    <property type="entry name" value="Polysaccharide lyase family 8-like, C-terminal"/>
    <property type="match status" value="1"/>
</dbReference>
<evidence type="ECO:0000256" key="9">
    <source>
        <dbReference type="PIRSR" id="PIRSR638970-1"/>
    </source>
</evidence>
<dbReference type="SUPFAM" id="SSF48230">
    <property type="entry name" value="Chondroitin AC/alginate lyase"/>
    <property type="match status" value="1"/>
</dbReference>
<comment type="cofactor">
    <cofactor evidence="1">
        <name>Ca(2+)</name>
        <dbReference type="ChEBI" id="CHEBI:29108"/>
    </cofactor>
</comment>
<evidence type="ECO:0000256" key="3">
    <source>
        <dbReference type="ARBA" id="ARBA00006699"/>
    </source>
</evidence>
<evidence type="ECO:0000259" key="13">
    <source>
        <dbReference type="Pfam" id="PF18962"/>
    </source>
</evidence>
<comment type="caution">
    <text evidence="15">The sequence shown here is derived from an EMBL/GenBank/DDBJ whole genome shotgun (WGS) entry which is preliminary data.</text>
</comment>
<dbReference type="InterPro" id="IPR014718">
    <property type="entry name" value="GH-type_carb-bd"/>
</dbReference>
<dbReference type="InterPro" id="IPR011013">
    <property type="entry name" value="Gal_mutarotase_sf_dom"/>
</dbReference>
<evidence type="ECO:0000256" key="8">
    <source>
        <dbReference type="ARBA" id="ARBA00023239"/>
    </source>
</evidence>
<dbReference type="SUPFAM" id="SSF74650">
    <property type="entry name" value="Galactose mutarotase-like"/>
    <property type="match status" value="1"/>
</dbReference>
<feature type="domain" description="Polysaccharide lyase 8 N-terminal alpha-helical" evidence="12">
    <location>
        <begin position="46"/>
        <end position="297"/>
    </location>
</feature>
<evidence type="ECO:0000259" key="10">
    <source>
        <dbReference type="Pfam" id="PF02278"/>
    </source>
</evidence>
<dbReference type="InterPro" id="IPR038970">
    <property type="entry name" value="Lyase_8"/>
</dbReference>
<accession>A0A2S7IF65</accession>
<dbReference type="NCBIfam" id="NF033679">
    <property type="entry name" value="DNRLRE_dom"/>
    <property type="match status" value="2"/>
</dbReference>
<feature type="domain" description="Polysaccharide lyase family 8 central" evidence="10">
    <location>
        <begin position="340"/>
        <end position="589"/>
    </location>
</feature>
<evidence type="ECO:0000256" key="5">
    <source>
        <dbReference type="ARBA" id="ARBA00022525"/>
    </source>
</evidence>
<dbReference type="Pfam" id="PF02884">
    <property type="entry name" value="Lyase_8_C"/>
    <property type="match status" value="1"/>
</dbReference>
<feature type="active site" evidence="9">
    <location>
        <position position="235"/>
    </location>
</feature>
<keyword evidence="7" id="KW-0106">Calcium</keyword>
<dbReference type="Proteomes" id="UP000239590">
    <property type="component" value="Unassembled WGS sequence"/>
</dbReference>
<dbReference type="GO" id="GO:0005576">
    <property type="term" value="C:extracellular region"/>
    <property type="evidence" value="ECO:0007669"/>
    <property type="project" value="UniProtKB-SubCell"/>
</dbReference>
<evidence type="ECO:0000256" key="7">
    <source>
        <dbReference type="ARBA" id="ARBA00022837"/>
    </source>
</evidence>
<dbReference type="Pfam" id="PF24517">
    <property type="entry name" value="CBM96"/>
    <property type="match status" value="2"/>
</dbReference>
<dbReference type="Gene3D" id="1.50.10.100">
    <property type="entry name" value="Chondroitin AC/alginate lyase"/>
    <property type="match status" value="1"/>
</dbReference>
<dbReference type="InterPro" id="IPR026444">
    <property type="entry name" value="Secre_tail"/>
</dbReference>
<evidence type="ECO:0000256" key="6">
    <source>
        <dbReference type="ARBA" id="ARBA00022729"/>
    </source>
</evidence>
<evidence type="ECO:0000259" key="14">
    <source>
        <dbReference type="Pfam" id="PF24517"/>
    </source>
</evidence>
<dbReference type="InterPro" id="IPR008929">
    <property type="entry name" value="Chondroitin_lyas"/>
</dbReference>
<feature type="domain" description="Secretion system C-terminal sorting" evidence="13">
    <location>
        <begin position="1177"/>
        <end position="1239"/>
    </location>
</feature>
<dbReference type="Pfam" id="PF02278">
    <property type="entry name" value="Lyase_8"/>
    <property type="match status" value="1"/>
</dbReference>
<dbReference type="Gene3D" id="2.70.98.10">
    <property type="match status" value="1"/>
</dbReference>
<proteinExistence type="inferred from homology"/>
<dbReference type="CDD" id="cd01083">
    <property type="entry name" value="GAG_Lyase"/>
    <property type="match status" value="1"/>
</dbReference>
<dbReference type="PANTHER" id="PTHR38481">
    <property type="entry name" value="HYALURONATE LYASE"/>
    <property type="match status" value="1"/>
</dbReference>
<dbReference type="AlphaFoldDB" id="A0A2S7IF65"/>
<evidence type="ECO:0000259" key="12">
    <source>
        <dbReference type="Pfam" id="PF08124"/>
    </source>
</evidence>
<reference evidence="16" key="1">
    <citation type="submission" date="2018-02" db="EMBL/GenBank/DDBJ databases">
        <title>Genome sequencing of Solimonas sp. HR-BB.</title>
        <authorList>
            <person name="Lee Y."/>
            <person name="Jeon C.O."/>
        </authorList>
    </citation>
    <scope>NUCLEOTIDE SEQUENCE [LARGE SCALE GENOMIC DNA]</scope>
    <source>
        <strain evidence="16">HR-U</strain>
    </source>
</reference>
<dbReference type="SUPFAM" id="SSF49863">
    <property type="entry name" value="Hyaluronate lyase-like, C-terminal domain"/>
    <property type="match status" value="1"/>
</dbReference>
<comment type="subunit">
    <text evidence="4">Monomer.</text>
</comment>
<dbReference type="NCBIfam" id="TIGR04183">
    <property type="entry name" value="Por_Secre_tail"/>
    <property type="match status" value="1"/>
</dbReference>
<evidence type="ECO:0000256" key="4">
    <source>
        <dbReference type="ARBA" id="ARBA00011245"/>
    </source>
</evidence>
<evidence type="ECO:0000313" key="16">
    <source>
        <dbReference type="Proteomes" id="UP000239590"/>
    </source>
</evidence>
<evidence type="ECO:0008006" key="17">
    <source>
        <dbReference type="Google" id="ProtNLM"/>
    </source>
</evidence>
<evidence type="ECO:0000259" key="11">
    <source>
        <dbReference type="Pfam" id="PF02884"/>
    </source>
</evidence>
<feature type="active site" evidence="9">
    <location>
        <position position="226"/>
    </location>
</feature>
<keyword evidence="16" id="KW-1185">Reference proteome</keyword>
<dbReference type="InterPro" id="IPR012970">
    <property type="entry name" value="Lyase_8_alpha_N"/>
</dbReference>
<feature type="domain" description="Polysaccharide lyase family 8 C-terminal" evidence="11">
    <location>
        <begin position="603"/>
        <end position="671"/>
    </location>
</feature>
<dbReference type="GO" id="GO:0005975">
    <property type="term" value="P:carbohydrate metabolic process"/>
    <property type="evidence" value="ECO:0007669"/>
    <property type="project" value="InterPro"/>
</dbReference>
<keyword evidence="6" id="KW-0732">Signal</keyword>
<dbReference type="GO" id="GO:0016837">
    <property type="term" value="F:carbon-oxygen lyase activity, acting on polysaccharides"/>
    <property type="evidence" value="ECO:0007669"/>
    <property type="project" value="UniProtKB-ARBA"/>
</dbReference>
<evidence type="ECO:0000256" key="2">
    <source>
        <dbReference type="ARBA" id="ARBA00004613"/>
    </source>
</evidence>
<dbReference type="Pfam" id="PF08124">
    <property type="entry name" value="Lyase_8_N"/>
    <property type="match status" value="1"/>
</dbReference>
<dbReference type="OrthoDB" id="6394136at2"/>
<feature type="active site" evidence="9">
    <location>
        <position position="289"/>
    </location>
</feature>
<dbReference type="Pfam" id="PF18962">
    <property type="entry name" value="Por_Secre_tail"/>
    <property type="match status" value="1"/>
</dbReference>
<comment type="similarity">
    <text evidence="3">Belongs to the polysaccharide lyase 8 family.</text>
</comment>
<dbReference type="RefSeq" id="WP_104716055.1">
    <property type="nucleotide sequence ID" value="NZ_PTRA01000009.1"/>
</dbReference>
<gene>
    <name evidence="15" type="ORF">C5O19_24765</name>
</gene>
<evidence type="ECO:0000256" key="1">
    <source>
        <dbReference type="ARBA" id="ARBA00001913"/>
    </source>
</evidence>
<organism evidence="15 16">
    <name type="scientific">Siphonobacter curvatus</name>
    <dbReference type="NCBI Taxonomy" id="2094562"/>
    <lineage>
        <taxon>Bacteria</taxon>
        <taxon>Pseudomonadati</taxon>
        <taxon>Bacteroidota</taxon>
        <taxon>Cytophagia</taxon>
        <taxon>Cytophagales</taxon>
        <taxon>Cytophagaceae</taxon>
        <taxon>Siphonobacter</taxon>
    </lineage>
</organism>
<keyword evidence="5" id="KW-0964">Secreted</keyword>
<evidence type="ECO:0000313" key="15">
    <source>
        <dbReference type="EMBL" id="PQA53457.1"/>
    </source>
</evidence>
<dbReference type="InterPro" id="IPR003159">
    <property type="entry name" value="Lyase_8_central_dom"/>
</dbReference>
<dbReference type="InterPro" id="IPR011071">
    <property type="entry name" value="Lyase_8-like_C"/>
</dbReference>
<feature type="domain" description="Carbohydrate-binding module family 96" evidence="14">
    <location>
        <begin position="897"/>
        <end position="1065"/>
    </location>
</feature>
<sequence length="1248" mass="136532">MKYLYVLSFLLLGFSGWGQATGDFKIIMDRIFAGLQAGTNVTTLEASTASLLSSIHADGSWSDIDYSNASTPSGWAPGTHFTRMNTLAKAYSNTSSSYYGNTQVRQAVIHTMHYWLSLDPAPVSSNWFYYAITLPKDIGNALIYMRYGPQPGLDASLESQMITWMTKGVNITTSPGNTGSNLTDIAQHYSLTQNATPLSQAVIETGKTLVVTSGEGIQADYSYTAHGPQLYIYGYGREFVSGVCNIGTYVTGTSYNFTAQQIAVFSSYVRKGFMQVARGRYNDFNVYGRSITRPNTGMADANLIERVKGIDLSTYASEYDAALSRMRGQAAPSYLVNAQHQHYWRTDYTLHQRPGYLFGLRSVSSRTAKSESGNNENLKGYYLTEGVNFIGVEGDEYYNIYPVWDWNKLPGITVPEITTYPVRTSWGVNPGMTSFVGGVSDGTYGVSCYRMNDYSTTARKGWFFFDDEVVCLGAGISSSATQAINTTLNQCLLTGPVTVSDGNNAAVVPSGDYTYAGGTVQWIHHDQVGYYFPSASPLRLRQAAQTGSWSSINAGYASDVISKDVFKLWIPHGTSPANTSYAYVVLPGKNATEMAAYSGSHLSIIANTPAVQIVDNRTLDLWQVIFYEAESFSAQGITLKVDKPCTLLLKNVSTAEVAIVAADPNQTAMTLKVGLSSAALPVMKEVKFTLPQANGTAGSSVEGLINSSSPNYTEPVADSPVTLTTIADTYVRDGATYQQSNYGTASTLAIKNDAEGYKREVYLKFDLSGFNAPLDSAVLKLRVNNANATVPNTTWEFYDVADNSWTETGLTWSNRPLPGGKIGEVKGAVAGTYVTLKITNAVRARLAKDQILTLRVSSSAYGSTTDAQFTARESANASQRPQLTLYPRVEAYDQELARVTSVADAYVQGGASAATNYGSQTILTLKNDASDHIKREVFLKFDLASLPSTPGQVLLQLYVPYAGVSIAQTTWECYEVANQTWTESGITWNTKPSPSLKLGEILGTSAGNFVTLDVTEWVHNKQRLSGGANPLLGSIKIISTYAGSTTDAQFASREQSNAALRPQLIAKAAAQSLPVVLTHFEGKRIAEESIELNWSTAQEKNNRYFQLERSRDAQNFESVYQLSGQGTIQKRTYYQFVDAAKAGTFYYRLRQTHEDGKQTLSRIIAVTSPAPVLTLGPNPTNGWVRLNLNQEPTETVTIDLYSPTGQHLGRQSEQKAIVDFDLSNLMKGVYLLKVRYRDQIQTFRLVRY</sequence>
<name>A0A2S7IF65_9BACT</name>
<dbReference type="InterPro" id="IPR055372">
    <property type="entry name" value="CBM96"/>
</dbReference>
<comment type="subcellular location">
    <subcellularLocation>
        <location evidence="2">Secreted</location>
    </subcellularLocation>
</comment>
<protein>
    <recommendedName>
        <fullName evidence="17">DNRLRE domain-containing protein</fullName>
    </recommendedName>
</protein>
<dbReference type="EMBL" id="PTRA01000009">
    <property type="protein sequence ID" value="PQA53457.1"/>
    <property type="molecule type" value="Genomic_DNA"/>
</dbReference>
<dbReference type="PANTHER" id="PTHR38481:SF1">
    <property type="entry name" value="HYALURONATE LYASE"/>
    <property type="match status" value="1"/>
</dbReference>
<dbReference type="InterPro" id="IPR004103">
    <property type="entry name" value="Lyase_8_C"/>
</dbReference>
<feature type="domain" description="Carbohydrate-binding module family 96" evidence="14">
    <location>
        <begin position="721"/>
        <end position="885"/>
    </location>
</feature>
<keyword evidence="8" id="KW-0456">Lyase</keyword>